<evidence type="ECO:0008006" key="4">
    <source>
        <dbReference type="Google" id="ProtNLM"/>
    </source>
</evidence>
<dbReference type="AlphaFoldDB" id="A0A858RHH3"/>
<feature type="compositionally biased region" description="Low complexity" evidence="1">
    <location>
        <begin position="131"/>
        <end position="145"/>
    </location>
</feature>
<dbReference type="Proteomes" id="UP000501812">
    <property type="component" value="Chromosome"/>
</dbReference>
<dbReference type="KEGG" id="luo:HHL09_09245"/>
<feature type="region of interest" description="Disordered" evidence="1">
    <location>
        <begin position="131"/>
        <end position="154"/>
    </location>
</feature>
<accession>A0A858RHH3</accession>
<evidence type="ECO:0000313" key="3">
    <source>
        <dbReference type="Proteomes" id="UP000501812"/>
    </source>
</evidence>
<evidence type="ECO:0000313" key="2">
    <source>
        <dbReference type="EMBL" id="QJE95958.1"/>
    </source>
</evidence>
<name>A0A858RHH3_9BACT</name>
<proteinExistence type="predicted"/>
<reference evidence="2 3" key="1">
    <citation type="submission" date="2020-04" db="EMBL/GenBank/DDBJ databases">
        <title>Luteolibacter sp. G-1-1-1 isolated from soil.</title>
        <authorList>
            <person name="Dahal R.H."/>
        </authorList>
    </citation>
    <scope>NUCLEOTIDE SEQUENCE [LARGE SCALE GENOMIC DNA]</scope>
    <source>
        <strain evidence="2 3">G-1-1-1</strain>
    </source>
</reference>
<keyword evidence="3" id="KW-1185">Reference proteome</keyword>
<protein>
    <recommendedName>
        <fullName evidence="4">DUF1320 domain-containing protein</fullName>
    </recommendedName>
</protein>
<dbReference type="EMBL" id="CP051774">
    <property type="protein sequence ID" value="QJE95958.1"/>
    <property type="molecule type" value="Genomic_DNA"/>
</dbReference>
<organism evidence="2 3">
    <name type="scientific">Luteolibacter luteus</name>
    <dbReference type="NCBI Taxonomy" id="2728835"/>
    <lineage>
        <taxon>Bacteria</taxon>
        <taxon>Pseudomonadati</taxon>
        <taxon>Verrucomicrobiota</taxon>
        <taxon>Verrucomicrobiia</taxon>
        <taxon>Verrucomicrobiales</taxon>
        <taxon>Verrucomicrobiaceae</taxon>
        <taxon>Luteolibacter</taxon>
    </lineage>
</organism>
<dbReference type="RefSeq" id="WP_169454271.1">
    <property type="nucleotide sequence ID" value="NZ_CP051774.1"/>
</dbReference>
<gene>
    <name evidence="2" type="ORF">HHL09_09245</name>
</gene>
<evidence type="ECO:0000256" key="1">
    <source>
        <dbReference type="SAM" id="MobiDB-lite"/>
    </source>
</evidence>
<sequence length="154" mass="16717">MPWIEFTADLAKSRFSQRELDVYNEVANAEYPEEGGEAVVPPDAADRLPIIRDQILAEFRGKIMANPAVRYLGPPGTLPDWCIGPAAVLVRYAIIGIPPVPEGMTDPRRDEYNDAIKTRNSLTSLNASAFAETEAPPATSPASSAVGGDPYLRF</sequence>